<organism evidence="8 9">
    <name type="scientific">Actinomadura rudentiformis</name>
    <dbReference type="NCBI Taxonomy" id="359158"/>
    <lineage>
        <taxon>Bacteria</taxon>
        <taxon>Bacillati</taxon>
        <taxon>Actinomycetota</taxon>
        <taxon>Actinomycetes</taxon>
        <taxon>Streptosporangiales</taxon>
        <taxon>Thermomonosporaceae</taxon>
        <taxon>Actinomadura</taxon>
    </lineage>
</organism>
<dbReference type="RefSeq" id="WP_151565949.1">
    <property type="nucleotide sequence ID" value="NZ_WBMT01000018.1"/>
</dbReference>
<dbReference type="Proteomes" id="UP000468735">
    <property type="component" value="Unassembled WGS sequence"/>
</dbReference>
<evidence type="ECO:0000256" key="5">
    <source>
        <dbReference type="SAM" id="MobiDB-lite"/>
    </source>
</evidence>
<dbReference type="PANTHER" id="PTHR43804:SF7">
    <property type="entry name" value="LD18447P"/>
    <property type="match status" value="1"/>
</dbReference>
<proteinExistence type="inferred from homology"/>
<evidence type="ECO:0000313" key="9">
    <source>
        <dbReference type="Proteomes" id="UP000468735"/>
    </source>
</evidence>
<dbReference type="Pfam" id="PF03462">
    <property type="entry name" value="PCRF"/>
    <property type="match status" value="1"/>
</dbReference>
<evidence type="ECO:0000259" key="7">
    <source>
        <dbReference type="Pfam" id="PF03462"/>
    </source>
</evidence>
<dbReference type="GO" id="GO:0005737">
    <property type="term" value="C:cytoplasm"/>
    <property type="evidence" value="ECO:0007669"/>
    <property type="project" value="UniProtKB-ARBA"/>
</dbReference>
<dbReference type="Gene3D" id="3.30.160.20">
    <property type="match status" value="1"/>
</dbReference>
<accession>A0A6H9YRW5</accession>
<feature type="compositionally biased region" description="Polar residues" evidence="5">
    <location>
        <begin position="190"/>
        <end position="209"/>
    </location>
</feature>
<dbReference type="InterPro" id="IPR045853">
    <property type="entry name" value="Pep_chain_release_fac_I_sf"/>
</dbReference>
<feature type="region of interest" description="Disordered" evidence="5">
    <location>
        <begin position="179"/>
        <end position="209"/>
    </location>
</feature>
<keyword evidence="4" id="KW-0648">Protein biosynthesis</keyword>
<keyword evidence="9" id="KW-1185">Reference proteome</keyword>
<feature type="domain" description="Prokaryotic-type class I peptide chain release factors" evidence="6">
    <location>
        <begin position="102"/>
        <end position="204"/>
    </location>
</feature>
<feature type="compositionally biased region" description="Basic and acidic residues" evidence="5">
    <location>
        <begin position="179"/>
        <end position="189"/>
    </location>
</feature>
<evidence type="ECO:0000256" key="4">
    <source>
        <dbReference type="ARBA" id="ARBA00022917"/>
    </source>
</evidence>
<evidence type="ECO:0000256" key="2">
    <source>
        <dbReference type="ARBA" id="ARBA00022481"/>
    </source>
</evidence>
<gene>
    <name evidence="8" type="ORF">F8566_33940</name>
</gene>
<dbReference type="Pfam" id="PF00472">
    <property type="entry name" value="RF-1"/>
    <property type="match status" value="1"/>
</dbReference>
<dbReference type="SUPFAM" id="SSF75620">
    <property type="entry name" value="Release factor"/>
    <property type="match status" value="1"/>
</dbReference>
<dbReference type="PANTHER" id="PTHR43804">
    <property type="entry name" value="LD18447P"/>
    <property type="match status" value="1"/>
</dbReference>
<evidence type="ECO:0000313" key="8">
    <source>
        <dbReference type="EMBL" id="KAB2343725.1"/>
    </source>
</evidence>
<evidence type="ECO:0000259" key="6">
    <source>
        <dbReference type="Pfam" id="PF00472"/>
    </source>
</evidence>
<sequence length="224" mass="25066">MCFVEIRPGEGGADALAFAAELADTIAAWAARRGWPVDRAATDPGRTIVMTMAGVPVTQLAWLSGTHRLQHQPRNDRRGRRHTSTATVAVMPQPARPAAPLIQEEDLRVQTMRGRGRGGQRKNKVETAVRLHHLPTGIVITRTSGRSQAANLASARADLEHRLRLNAERQSQRITDHLRRTQVHSERSAKTFTHNTQRSQVTDHTTGQRWSLRAWRQGRLDPDQ</sequence>
<dbReference type="OrthoDB" id="9815709at2"/>
<dbReference type="AlphaFoldDB" id="A0A6H9YRW5"/>
<comment type="similarity">
    <text evidence="1">Belongs to the prokaryotic/mitochondrial release factor family.</text>
</comment>
<reference evidence="8 9" key="1">
    <citation type="submission" date="2019-09" db="EMBL/GenBank/DDBJ databases">
        <title>Actinomadura physcomitrii sp. nov., a novel actinomycete isolated from moss [Physcomitrium sphaericum (Ludw) Fuernr].</title>
        <authorList>
            <person name="Zhuang X."/>
            <person name="Liu C."/>
        </authorList>
    </citation>
    <scope>NUCLEOTIDE SEQUENCE [LARGE SCALE GENOMIC DNA]</scope>
    <source>
        <strain evidence="8 9">HMC1</strain>
    </source>
</reference>
<name>A0A6H9YRW5_9ACTN</name>
<feature type="domain" description="Peptide chain release factor" evidence="7">
    <location>
        <begin position="2"/>
        <end position="88"/>
    </location>
</feature>
<evidence type="ECO:0000256" key="1">
    <source>
        <dbReference type="ARBA" id="ARBA00010835"/>
    </source>
</evidence>
<keyword evidence="3" id="KW-0963">Cytoplasm</keyword>
<keyword evidence="2" id="KW-0488">Methylation</keyword>
<dbReference type="EMBL" id="WBMT01000018">
    <property type="protein sequence ID" value="KAB2343725.1"/>
    <property type="molecule type" value="Genomic_DNA"/>
</dbReference>
<dbReference type="InterPro" id="IPR050057">
    <property type="entry name" value="Prokaryotic/Mito_RF"/>
</dbReference>
<dbReference type="Gene3D" id="3.30.70.1660">
    <property type="match status" value="1"/>
</dbReference>
<evidence type="ECO:0000256" key="3">
    <source>
        <dbReference type="ARBA" id="ARBA00022490"/>
    </source>
</evidence>
<dbReference type="InterPro" id="IPR000352">
    <property type="entry name" value="Pep_chain_release_fac_I"/>
</dbReference>
<dbReference type="InterPro" id="IPR005139">
    <property type="entry name" value="PCRF"/>
</dbReference>
<dbReference type="GO" id="GO:0003747">
    <property type="term" value="F:translation release factor activity"/>
    <property type="evidence" value="ECO:0007669"/>
    <property type="project" value="InterPro"/>
</dbReference>
<protein>
    <submittedName>
        <fullName evidence="8">PCRF domain-containing protein</fullName>
    </submittedName>
</protein>
<comment type="caution">
    <text evidence="8">The sequence shown here is derived from an EMBL/GenBank/DDBJ whole genome shotgun (WGS) entry which is preliminary data.</text>
</comment>